<reference evidence="1 2" key="1">
    <citation type="journal article" date="2019" name="Nat. Ecol. Evol.">
        <title>Megaphylogeny resolves global patterns of mushroom evolution.</title>
        <authorList>
            <person name="Varga T."/>
            <person name="Krizsan K."/>
            <person name="Foldi C."/>
            <person name="Dima B."/>
            <person name="Sanchez-Garcia M."/>
            <person name="Sanchez-Ramirez S."/>
            <person name="Szollosi G.J."/>
            <person name="Szarkandi J.G."/>
            <person name="Papp V."/>
            <person name="Albert L."/>
            <person name="Andreopoulos W."/>
            <person name="Angelini C."/>
            <person name="Antonin V."/>
            <person name="Barry K.W."/>
            <person name="Bougher N.L."/>
            <person name="Buchanan P."/>
            <person name="Buyck B."/>
            <person name="Bense V."/>
            <person name="Catcheside P."/>
            <person name="Chovatia M."/>
            <person name="Cooper J."/>
            <person name="Damon W."/>
            <person name="Desjardin D."/>
            <person name="Finy P."/>
            <person name="Geml J."/>
            <person name="Haridas S."/>
            <person name="Hughes K."/>
            <person name="Justo A."/>
            <person name="Karasinski D."/>
            <person name="Kautmanova I."/>
            <person name="Kiss B."/>
            <person name="Kocsube S."/>
            <person name="Kotiranta H."/>
            <person name="LaButti K.M."/>
            <person name="Lechner B.E."/>
            <person name="Liimatainen K."/>
            <person name="Lipzen A."/>
            <person name="Lukacs Z."/>
            <person name="Mihaltcheva S."/>
            <person name="Morgado L.N."/>
            <person name="Niskanen T."/>
            <person name="Noordeloos M.E."/>
            <person name="Ohm R.A."/>
            <person name="Ortiz-Santana B."/>
            <person name="Ovrebo C."/>
            <person name="Racz N."/>
            <person name="Riley R."/>
            <person name="Savchenko A."/>
            <person name="Shiryaev A."/>
            <person name="Soop K."/>
            <person name="Spirin V."/>
            <person name="Szebenyi C."/>
            <person name="Tomsovsky M."/>
            <person name="Tulloss R.E."/>
            <person name="Uehling J."/>
            <person name="Grigoriev I.V."/>
            <person name="Vagvolgyi C."/>
            <person name="Papp T."/>
            <person name="Martin F.M."/>
            <person name="Miettinen O."/>
            <person name="Hibbett D.S."/>
            <person name="Nagy L.G."/>
        </authorList>
    </citation>
    <scope>NUCLEOTIDE SEQUENCE [LARGE SCALE GENOMIC DNA]</scope>
    <source>
        <strain evidence="1 2">NL-1719</strain>
    </source>
</reference>
<dbReference type="Proteomes" id="UP000308600">
    <property type="component" value="Unassembled WGS sequence"/>
</dbReference>
<keyword evidence="2" id="KW-1185">Reference proteome</keyword>
<name>A0ACD2ZX19_9AGAR</name>
<evidence type="ECO:0000313" key="2">
    <source>
        <dbReference type="Proteomes" id="UP000308600"/>
    </source>
</evidence>
<gene>
    <name evidence="1" type="ORF">BDN72DRAFT_907278</name>
</gene>
<sequence>MLQSWSSLDQDVAIDRVTTIIAHWLHFPDREQYEPQAWFTRHLVDRLGIEALLLPAAEHGVQQLNTFVLNQGYNCRLTRQRIDDWAITHLWAHPIRSSKTEEQVILEKITAHIVSLYPETQIMIDLFTPEGEREAAQIQPLLDLLCLVHPLLDDMERQIDIPHCSSKGYHVLSLLKERVLEDGGPYSSNHILTQAGFFSALIYRGVTHHTDFLQQQSILFPSLSSWVSLYKTLSANFPPNYSSRSVDHIPEYWDVSEQADLTSWLAKESPISFLDLCWKLREAEISAFGSLTTYLLVVNYTIAGEVQCPQPREMGEILWDIDAGGLKGLIKLGFPCRSVEETSQAFETVATMLSARLSEDNKLKMNFSVFLVEHLLCKLVRVGKTNMYKGAIKEMKAGFTLN</sequence>
<evidence type="ECO:0000313" key="1">
    <source>
        <dbReference type="EMBL" id="TFK57936.1"/>
    </source>
</evidence>
<dbReference type="EMBL" id="ML209839">
    <property type="protein sequence ID" value="TFK57936.1"/>
    <property type="molecule type" value="Genomic_DNA"/>
</dbReference>
<organism evidence="1 2">
    <name type="scientific">Pluteus cervinus</name>
    <dbReference type="NCBI Taxonomy" id="181527"/>
    <lineage>
        <taxon>Eukaryota</taxon>
        <taxon>Fungi</taxon>
        <taxon>Dikarya</taxon>
        <taxon>Basidiomycota</taxon>
        <taxon>Agaricomycotina</taxon>
        <taxon>Agaricomycetes</taxon>
        <taxon>Agaricomycetidae</taxon>
        <taxon>Agaricales</taxon>
        <taxon>Pluteineae</taxon>
        <taxon>Pluteaceae</taxon>
        <taxon>Pluteus</taxon>
    </lineage>
</organism>
<proteinExistence type="predicted"/>
<protein>
    <submittedName>
        <fullName evidence="1">Uncharacterized protein</fullName>
    </submittedName>
</protein>
<accession>A0ACD2ZX19</accession>